<dbReference type="EMBL" id="AHPN01000001">
    <property type="protein sequence ID" value="EIK60443.1"/>
    <property type="molecule type" value="Genomic_DNA"/>
</dbReference>
<dbReference type="Gene3D" id="1.10.30.50">
    <property type="match status" value="1"/>
</dbReference>
<dbReference type="Proteomes" id="UP000003213">
    <property type="component" value="Chromosome"/>
</dbReference>
<evidence type="ECO:0008006" key="2">
    <source>
        <dbReference type="Google" id="ProtNLM"/>
    </source>
</evidence>
<comment type="caution">
    <text evidence="1">The sequence shown here is derived from an EMBL/GenBank/DDBJ whole genome shotgun (WGS) entry which is preliminary data.</text>
</comment>
<proteinExistence type="predicted"/>
<protein>
    <recommendedName>
        <fullName evidence="2">HNH endonuclease</fullName>
    </recommendedName>
</protein>
<organism evidence="1">
    <name type="scientific">Pseudomonas lactis</name>
    <dbReference type="NCBI Taxonomy" id="1615674"/>
    <lineage>
        <taxon>Bacteria</taxon>
        <taxon>Pseudomonadati</taxon>
        <taxon>Pseudomonadota</taxon>
        <taxon>Gammaproteobacteria</taxon>
        <taxon>Pseudomonadales</taxon>
        <taxon>Pseudomonadaceae</taxon>
        <taxon>Pseudomonas</taxon>
    </lineage>
</organism>
<reference evidence="1" key="1">
    <citation type="journal article" date="2012" name="PLoS Genet.">
        <title>Comparative Genomics of Plant-Associated Pseudomonas spp.: Insights into Diversity and Inheritance of Traits Involved in Multitrophic Interactions.</title>
        <authorList>
            <person name="Loper J.E."/>
            <person name="Hassan K.A."/>
            <person name="Mavrodi D.V."/>
            <person name="Davis E.W.II."/>
            <person name="Lim C.K."/>
            <person name="Shaffer B.T."/>
            <person name="Elbourne L.D."/>
            <person name="Stockwell V.O."/>
            <person name="Hartney S.L."/>
            <person name="Breakwell K."/>
            <person name="Henkels M.D."/>
            <person name="Tetu S.G."/>
            <person name="Rangel L.I."/>
            <person name="Kidarsa T.A."/>
            <person name="Wilson N.L."/>
            <person name="van de Mortel J.E."/>
            <person name="Song C."/>
            <person name="Blumhagen R."/>
            <person name="Radune D."/>
            <person name="Hostetler J.B."/>
            <person name="Brinkac L.M."/>
            <person name="Durkin A.S."/>
            <person name="Kluepfel D.A."/>
            <person name="Wechter W.P."/>
            <person name="Anderson A.J."/>
            <person name="Kim Y.C."/>
            <person name="Pierson L.S.III."/>
            <person name="Pierson E.A."/>
            <person name="Lindow S.E."/>
            <person name="Kobayashi D.Y."/>
            <person name="Raaijmakers J.M."/>
            <person name="Weller D.M."/>
            <person name="Thomashow L.S."/>
            <person name="Allen A.E."/>
            <person name="Paulsen I.T."/>
        </authorList>
    </citation>
    <scope>NUCLEOTIDE SEQUENCE [LARGE SCALE GENOMIC DNA]</scope>
    <source>
        <strain evidence="1">SS101</strain>
    </source>
</reference>
<dbReference type="PATRIC" id="fig|1038924.3.peg.2661"/>
<name>I4K6V3_9PSED</name>
<dbReference type="AlphaFoldDB" id="I4K6V3"/>
<sequence>MVMSLPLPPHCSVGLISDVVQEREKGVNFAYFTGIQAEWESRTQEYLRHRGSPQYVPQWLGITPSRKTSFLTLYLSHREGSSQRVVIEDLNDHSLNYCPACGEFGRPNTLDHYLPKGKYPHFCITPANLFPMCDRCQKEKGEKTGTVAETRFFLHPYFDAFLSEQILRVIIEPPYNAPSFRIAISSALDAEQTAVVASHIRELEIEARFAHFFKDEIVRTWKQAAKMRSTRVPIELALQMFDDMYEQNTWQQLYHASVLGNADFIDYLQHGDLPEDV</sequence>
<gene>
    <name evidence="1" type="ORF">PflSS101_2716</name>
</gene>
<accession>I4K6V3</accession>
<evidence type="ECO:0000313" key="1">
    <source>
        <dbReference type="EMBL" id="EIK60443.1"/>
    </source>
</evidence>
<dbReference type="HOGENOM" id="CLU_069622_0_0_6"/>